<dbReference type="AlphaFoldDB" id="A0A7R9T0Q0"/>
<dbReference type="SUPFAM" id="SSF48371">
    <property type="entry name" value="ARM repeat"/>
    <property type="match status" value="1"/>
</dbReference>
<evidence type="ECO:0000313" key="1">
    <source>
        <dbReference type="EMBL" id="CAD8221146.1"/>
    </source>
</evidence>
<protein>
    <submittedName>
        <fullName evidence="1">Uncharacterized protein</fullName>
    </submittedName>
</protein>
<sequence>MAQPSALPIASADVKRELASSDDRVVTAAASALGALAVRVQLPTDFAALVDDLMDALERDGAKTGKKDARKLASVLAALSGLCASVDGARGRALDRGAAATVTREALGANEDGANDEEMDAVRVNALDFFRFLQHDDDRRGFEAVRGDSRCMAFVLASARERGSREMDFMKRVGGVDLVVNFAQQVAADDEKFDALIREGAFEVFTHALLADEDEVTVRGLIGLACALPRRRALRVKLAEDGECVRRLATLMGSSTDESLKGFAGGLFRALALDPETKGLVEKALREGGAGVLQTA</sequence>
<proteinExistence type="predicted"/>
<gene>
    <name evidence="1" type="ORF">OLUC0939_LOCUS1866</name>
</gene>
<name>A0A7R9T0Q0_9CHLO</name>
<accession>A0A7R9T0Q0</accession>
<dbReference type="EMBL" id="HBDX01002174">
    <property type="protein sequence ID" value="CAD8221146.1"/>
    <property type="molecule type" value="Transcribed_RNA"/>
</dbReference>
<reference evidence="1" key="1">
    <citation type="submission" date="2021-01" db="EMBL/GenBank/DDBJ databases">
        <authorList>
            <person name="Corre E."/>
            <person name="Pelletier E."/>
            <person name="Niang G."/>
            <person name="Scheremetjew M."/>
            <person name="Finn R."/>
            <person name="Kale V."/>
            <person name="Holt S."/>
            <person name="Cochrane G."/>
            <person name="Meng A."/>
            <person name="Brown T."/>
            <person name="Cohen L."/>
        </authorList>
    </citation>
    <scope>NUCLEOTIDE SEQUENCE</scope>
    <source>
        <strain evidence="1">Clade-A-BCC118000</strain>
    </source>
</reference>
<organism evidence="1">
    <name type="scientific">Ostreococcus sp. 'lucimarinus'</name>
    <dbReference type="NCBI Taxonomy" id="242159"/>
    <lineage>
        <taxon>Eukaryota</taxon>
        <taxon>Viridiplantae</taxon>
        <taxon>Chlorophyta</taxon>
        <taxon>Mamiellophyceae</taxon>
        <taxon>Mamiellales</taxon>
        <taxon>Bathycoccaceae</taxon>
        <taxon>Ostreococcus</taxon>
    </lineage>
</organism>
<dbReference type="InterPro" id="IPR011989">
    <property type="entry name" value="ARM-like"/>
</dbReference>
<dbReference type="Gene3D" id="1.25.10.10">
    <property type="entry name" value="Leucine-rich Repeat Variant"/>
    <property type="match status" value="1"/>
</dbReference>
<dbReference type="InterPro" id="IPR016024">
    <property type="entry name" value="ARM-type_fold"/>
</dbReference>